<dbReference type="SUPFAM" id="SSF69304">
    <property type="entry name" value="Tricorn protease N-terminal domain"/>
    <property type="match status" value="1"/>
</dbReference>
<keyword evidence="3" id="KW-1185">Reference proteome</keyword>
<protein>
    <submittedName>
        <fullName evidence="2">Uncharacterized protein</fullName>
    </submittedName>
</protein>
<keyword evidence="1" id="KW-0472">Membrane</keyword>
<evidence type="ECO:0000256" key="1">
    <source>
        <dbReference type="SAM" id="Phobius"/>
    </source>
</evidence>
<dbReference type="AlphaFoldDB" id="D4RXJ0"/>
<keyword evidence="1" id="KW-1133">Transmembrane helix</keyword>
<reference evidence="2 3" key="1">
    <citation type="submission" date="2010-02" db="EMBL/GenBank/DDBJ databases">
        <authorList>
            <person name="Weinstock G."/>
            <person name="Sodergren E."/>
            <person name="Clifton S."/>
            <person name="Fulton L."/>
            <person name="Fulton B."/>
            <person name="Courtney L."/>
            <person name="Fronick C."/>
            <person name="Harrison M."/>
            <person name="Strong C."/>
            <person name="Farmer C."/>
            <person name="Delahaunty K."/>
            <person name="Markovic C."/>
            <person name="Hall O."/>
            <person name="Minx P."/>
            <person name="Tomlinson C."/>
            <person name="Mitreva M."/>
            <person name="Nelson J."/>
            <person name="Hou S."/>
            <person name="Wollam A."/>
            <person name="Pepin K.H."/>
            <person name="Johnson M."/>
            <person name="Bhonagiri V."/>
            <person name="Zhang X."/>
            <person name="Suruliraj S."/>
            <person name="Warren W."/>
            <person name="Chinwalla A."/>
            <person name="Mardis E.R."/>
            <person name="Wilson R.K."/>
        </authorList>
    </citation>
    <scope>NUCLEOTIDE SEQUENCE [LARGE SCALE GENOMIC DNA]</scope>
    <source>
        <strain evidence="2 3">DSM 2876</strain>
    </source>
</reference>
<feature type="transmembrane region" description="Helical" evidence="1">
    <location>
        <begin position="12"/>
        <end position="29"/>
    </location>
</feature>
<sequence>MVFTLKILRLRIALYIIAFVATFAITYLLKTDGATDKTDTRTMSEAGLPVVYMVSEEGTGYNYLYGYNSEINYSELHGVITPVKTTRDIHFALKTYGTDISGISYEVRDLSGTELIEKTELENFTDKSGIIDINARLRNLLETGKEYMLKICINTKDYGDTSYYTRIKLTDNANVDRKLSYVKWFSGNTRNENTLKELIPKLEPDSTGDNTDLSHVNIHSKLSQVGYGMLNPELQGEIYPQIDEIDGDVASITLKFCITTKDENRNYNYEVTEFFRINQVSEKVTYVYSYDRFMNQIFEPEYGISSGRNIYLGINEDKSLQTMCNSTGTVTAFVVNGNLWSYHPNRDKFNKVFSFDEETSDGFREKNRNYGIKILDVDKNGDIYFVVYGYMNRGSHEGNTGIAAYMYNFASNTITELAFIPTDENYLVTKEELDKAAYINDRKILYFYRNRSIYYLNYETKECMLLDSNVVPDTCMTSGNNVLVYQTENVDNLINIIDLKDGVKRTIQCETNEKIRVLGFIDNNIVYGLAPEDIVTQTGKFLMKGIYIMDENLEIIRTYENDDSYISGTEFYESKIIIKRVAYDENNNLVDITDERLLSNTESDSTKAKLYTGNSEERQKELYIIPPVKGSVKTSWQNGKYVFPSDSAVHINNEFDITTEYYYVYTYGRLYYIDTDKSECISVAKNTGGVVIDLQGNKIWDRYMDDHK</sequence>
<name>D4RXJ0_9FIRM</name>
<dbReference type="SUPFAM" id="SSF82171">
    <property type="entry name" value="DPP6 N-terminal domain-like"/>
    <property type="match status" value="1"/>
</dbReference>
<dbReference type="STRING" id="45851.BHV86_02850"/>
<proteinExistence type="predicted"/>
<comment type="caution">
    <text evidence="2">The sequence shown here is derived from an EMBL/GenBank/DDBJ whole genome shotgun (WGS) entry which is preliminary data.</text>
</comment>
<gene>
    <name evidence="2" type="ORF">BUTYVIB_00541</name>
</gene>
<dbReference type="EMBL" id="ABWN01000019">
    <property type="protein sequence ID" value="EFF69352.1"/>
    <property type="molecule type" value="Genomic_DNA"/>
</dbReference>
<dbReference type="eggNOG" id="ENOG502Z8M5">
    <property type="taxonomic scope" value="Bacteria"/>
</dbReference>
<organism evidence="2 3">
    <name type="scientific">Eshraghiella crossota DSM 2876</name>
    <dbReference type="NCBI Taxonomy" id="511680"/>
    <lineage>
        <taxon>Bacteria</taxon>
        <taxon>Bacillati</taxon>
        <taxon>Bacillota</taxon>
        <taxon>Clostridia</taxon>
        <taxon>Lachnospirales</taxon>
        <taxon>Lachnospiraceae</taxon>
        <taxon>Eshraghiella</taxon>
    </lineage>
</organism>
<dbReference type="Proteomes" id="UP000006238">
    <property type="component" value="Unassembled WGS sequence"/>
</dbReference>
<evidence type="ECO:0000313" key="3">
    <source>
        <dbReference type="Proteomes" id="UP000006238"/>
    </source>
</evidence>
<accession>D4RXJ0</accession>
<keyword evidence="1" id="KW-0812">Transmembrane</keyword>
<evidence type="ECO:0000313" key="2">
    <source>
        <dbReference type="EMBL" id="EFF69352.1"/>
    </source>
</evidence>
<dbReference type="HOGENOM" id="CLU_017193_0_0_9"/>